<organism evidence="1 2">
    <name type="scientific">Cannabis sativa</name>
    <name type="common">Hemp</name>
    <name type="synonym">Marijuana</name>
    <dbReference type="NCBI Taxonomy" id="3483"/>
    <lineage>
        <taxon>Eukaryota</taxon>
        <taxon>Viridiplantae</taxon>
        <taxon>Streptophyta</taxon>
        <taxon>Embryophyta</taxon>
        <taxon>Tracheophyta</taxon>
        <taxon>Spermatophyta</taxon>
        <taxon>Magnoliopsida</taxon>
        <taxon>eudicotyledons</taxon>
        <taxon>Gunneridae</taxon>
        <taxon>Pentapetalae</taxon>
        <taxon>rosids</taxon>
        <taxon>fabids</taxon>
        <taxon>Rosales</taxon>
        <taxon>Cannabaceae</taxon>
        <taxon>Cannabis</taxon>
    </lineage>
</organism>
<evidence type="ECO:0008006" key="3">
    <source>
        <dbReference type="Google" id="ProtNLM"/>
    </source>
</evidence>
<sequence length="299" mass="33679">MSYGRKKLILNHLKIKESSGEERHLGIPFVFKRRKRDDYRKLVDGPSCYLSKFGWPGEEILVDRFEDMNKALLLKLAWSMVNDTSKLWVQCLLQNHCGSQNFWSVEHISNESTIWRGILHSKDIILNGSVSLAAAGDSIDVWNQPLIPWLDFKEFHELMKNLRGKGFTMKTMANISTDNEWNWEMISQIFGSNLGAIDLGTAIQKINNLFNEYSELVTTDPKKSSLTPGCLEKPIWDDTNIVICTNVSWEAGVASIAAVMTNCSDGTWAHYSLRTAAETALEAEALAIKMALTWVGASS</sequence>
<evidence type="ECO:0000313" key="2">
    <source>
        <dbReference type="Proteomes" id="UP000596661"/>
    </source>
</evidence>
<reference evidence="1" key="1">
    <citation type="submission" date="2018-11" db="EMBL/GenBank/DDBJ databases">
        <authorList>
            <person name="Grassa J C."/>
        </authorList>
    </citation>
    <scope>NUCLEOTIDE SEQUENCE [LARGE SCALE GENOMIC DNA]</scope>
</reference>
<dbReference type="AlphaFoldDB" id="A0A803QD66"/>
<dbReference type="Gramene" id="evm.model.09.1040">
    <property type="protein sequence ID" value="cds.evm.model.09.1040"/>
    <property type="gene ID" value="evm.TU.09.1040"/>
</dbReference>
<dbReference type="EMBL" id="UZAU01000750">
    <property type="status" value="NOT_ANNOTATED_CDS"/>
    <property type="molecule type" value="Genomic_DNA"/>
</dbReference>
<name>A0A803QD66_CANSA</name>
<dbReference type="EnsemblPlants" id="evm.model.09.1040">
    <property type="protein sequence ID" value="cds.evm.model.09.1040"/>
    <property type="gene ID" value="evm.TU.09.1040"/>
</dbReference>
<reference evidence="1" key="2">
    <citation type="submission" date="2021-03" db="UniProtKB">
        <authorList>
            <consortium name="EnsemblPlants"/>
        </authorList>
    </citation>
    <scope>IDENTIFICATION</scope>
</reference>
<evidence type="ECO:0000313" key="1">
    <source>
        <dbReference type="EnsemblPlants" id="cds.evm.model.09.1040"/>
    </source>
</evidence>
<protein>
    <recommendedName>
        <fullName evidence="3">RNase H type-1 domain-containing protein</fullName>
    </recommendedName>
</protein>
<dbReference type="Proteomes" id="UP000596661">
    <property type="component" value="Chromosome 9"/>
</dbReference>
<proteinExistence type="predicted"/>
<accession>A0A803QD66</accession>
<keyword evidence="2" id="KW-1185">Reference proteome</keyword>